<gene>
    <name evidence="1" type="ORF">DERYTH_LOCUS27453</name>
</gene>
<protein>
    <submittedName>
        <fullName evidence="1">14193_t:CDS:1</fullName>
    </submittedName>
</protein>
<feature type="non-terminal residue" evidence="1">
    <location>
        <position position="1"/>
    </location>
</feature>
<dbReference type="AlphaFoldDB" id="A0A9N9PIB5"/>
<sequence>KKYYWYLLQVEKLYEGKVWTQKDKEKAQELLKKYIENNKTRHRKKADNELRNIYLNLHEIKKDQKEIFENVNEWWNRNIN</sequence>
<organism evidence="1 2">
    <name type="scientific">Dentiscutata erythropus</name>
    <dbReference type="NCBI Taxonomy" id="1348616"/>
    <lineage>
        <taxon>Eukaryota</taxon>
        <taxon>Fungi</taxon>
        <taxon>Fungi incertae sedis</taxon>
        <taxon>Mucoromycota</taxon>
        <taxon>Glomeromycotina</taxon>
        <taxon>Glomeromycetes</taxon>
        <taxon>Diversisporales</taxon>
        <taxon>Gigasporaceae</taxon>
        <taxon>Dentiscutata</taxon>
    </lineage>
</organism>
<proteinExistence type="predicted"/>
<comment type="caution">
    <text evidence="1">The sequence shown here is derived from an EMBL/GenBank/DDBJ whole genome shotgun (WGS) entry which is preliminary data.</text>
</comment>
<dbReference type="EMBL" id="CAJVPY010063145">
    <property type="protein sequence ID" value="CAG8823205.1"/>
    <property type="molecule type" value="Genomic_DNA"/>
</dbReference>
<dbReference type="Proteomes" id="UP000789405">
    <property type="component" value="Unassembled WGS sequence"/>
</dbReference>
<evidence type="ECO:0000313" key="1">
    <source>
        <dbReference type="EMBL" id="CAG8823205.1"/>
    </source>
</evidence>
<reference evidence="1" key="1">
    <citation type="submission" date="2021-06" db="EMBL/GenBank/DDBJ databases">
        <authorList>
            <person name="Kallberg Y."/>
            <person name="Tangrot J."/>
            <person name="Rosling A."/>
        </authorList>
    </citation>
    <scope>NUCLEOTIDE SEQUENCE</scope>
    <source>
        <strain evidence="1">MA453B</strain>
    </source>
</reference>
<name>A0A9N9PIB5_9GLOM</name>
<keyword evidence="2" id="KW-1185">Reference proteome</keyword>
<accession>A0A9N9PIB5</accession>
<evidence type="ECO:0000313" key="2">
    <source>
        <dbReference type="Proteomes" id="UP000789405"/>
    </source>
</evidence>